<dbReference type="Gene3D" id="3.30.420.10">
    <property type="entry name" value="Ribonuclease H-like superfamily/Ribonuclease H"/>
    <property type="match status" value="1"/>
</dbReference>
<dbReference type="CDD" id="cd09272">
    <property type="entry name" value="RNase_HI_RT_Ty1"/>
    <property type="match status" value="1"/>
</dbReference>
<feature type="region of interest" description="Disordered" evidence="1">
    <location>
        <begin position="257"/>
        <end position="295"/>
    </location>
</feature>
<protein>
    <submittedName>
        <fullName evidence="3">Retrovirus-related Pol polyprotein from transposon TNT 1-94</fullName>
    </submittedName>
</protein>
<dbReference type="AlphaFoldDB" id="A0A6L2K6C0"/>
<name>A0A6L2K6C0_TANCI</name>
<dbReference type="InterPro" id="IPR036397">
    <property type="entry name" value="RNaseH_sf"/>
</dbReference>
<dbReference type="InterPro" id="IPR012337">
    <property type="entry name" value="RNaseH-like_sf"/>
</dbReference>
<dbReference type="SUPFAM" id="SSF53098">
    <property type="entry name" value="Ribonuclease H-like"/>
    <property type="match status" value="1"/>
</dbReference>
<reference evidence="3" key="1">
    <citation type="journal article" date="2019" name="Sci. Rep.">
        <title>Draft genome of Tanacetum cinerariifolium, the natural source of mosquito coil.</title>
        <authorList>
            <person name="Yamashiro T."/>
            <person name="Shiraishi A."/>
            <person name="Satake H."/>
            <person name="Nakayama K."/>
        </authorList>
    </citation>
    <scope>NUCLEOTIDE SEQUENCE</scope>
</reference>
<gene>
    <name evidence="3" type="ORF">Tci_016328</name>
</gene>
<dbReference type="EMBL" id="BKCJ010001835">
    <property type="protein sequence ID" value="GEU44350.1"/>
    <property type="molecule type" value="Genomic_DNA"/>
</dbReference>
<feature type="compositionally biased region" description="Polar residues" evidence="1">
    <location>
        <begin position="257"/>
        <end position="274"/>
    </location>
</feature>
<keyword evidence="2" id="KW-1133">Transmembrane helix</keyword>
<sequence length="511" mass="58094">MYEKPSASNKVFLIRQLVNTKMKEGAFVADHENEFNSIVSSCSRATVTAVSGSTRTTKLKFDSIRDLILKEDIQRVLELFVKLKRQRHGQKARQRAEAKQRRDFQNQYPKLVASKDKEVHMVVRDYDNTLVRVVDDKTLDIASIGDVVLKTSFGTSWTLKDVSIEFIEYCAENMIMMLKTVSKTPQQNGVAKRMNHTLNERAKSTRLHVRLPKKDAMAQMRWDIAFRVRRVTRSSKAKMSHLMRTIYMEPRLQQILSPGGSSDTCKGSKNSGSFEDSGRLDEEDSKDGSFSKEGGSETLQTWSLIRLPAGKKALQSKWVFKVKEEQDGNKRLRHGRDQKAQEGTLRLSHEKYIGKVLEKFNMKDAEARCQLLGDHFKLSEKQTPKTEASRRRMAKVPHTLAVGGVIYAMGALGSCQVTAMLLERIQKYVAMSTTEAEYMAIVKAEKELNLVFHGQTKHIKIRYHYIRELVSEETLSIKKILGAKNPADMLTKVVTIEKLKLCAASTGLRDN</sequence>
<accession>A0A6L2K6C0</accession>
<evidence type="ECO:0000313" key="3">
    <source>
        <dbReference type="EMBL" id="GEU44350.1"/>
    </source>
</evidence>
<comment type="caution">
    <text evidence="3">The sequence shown here is derived from an EMBL/GenBank/DDBJ whole genome shotgun (WGS) entry which is preliminary data.</text>
</comment>
<keyword evidence="2" id="KW-0812">Transmembrane</keyword>
<organism evidence="3">
    <name type="scientific">Tanacetum cinerariifolium</name>
    <name type="common">Dalmatian daisy</name>
    <name type="synonym">Chrysanthemum cinerariifolium</name>
    <dbReference type="NCBI Taxonomy" id="118510"/>
    <lineage>
        <taxon>Eukaryota</taxon>
        <taxon>Viridiplantae</taxon>
        <taxon>Streptophyta</taxon>
        <taxon>Embryophyta</taxon>
        <taxon>Tracheophyta</taxon>
        <taxon>Spermatophyta</taxon>
        <taxon>Magnoliopsida</taxon>
        <taxon>eudicotyledons</taxon>
        <taxon>Gunneridae</taxon>
        <taxon>Pentapetalae</taxon>
        <taxon>asterids</taxon>
        <taxon>campanulids</taxon>
        <taxon>Asterales</taxon>
        <taxon>Asteraceae</taxon>
        <taxon>Asteroideae</taxon>
        <taxon>Anthemideae</taxon>
        <taxon>Anthemidinae</taxon>
        <taxon>Tanacetum</taxon>
    </lineage>
</organism>
<keyword evidence="2" id="KW-0472">Membrane</keyword>
<evidence type="ECO:0000256" key="1">
    <source>
        <dbReference type="SAM" id="MobiDB-lite"/>
    </source>
</evidence>
<dbReference type="GO" id="GO:0003676">
    <property type="term" value="F:nucleic acid binding"/>
    <property type="evidence" value="ECO:0007669"/>
    <property type="project" value="InterPro"/>
</dbReference>
<feature type="compositionally biased region" description="Basic and acidic residues" evidence="1">
    <location>
        <begin position="276"/>
        <end position="290"/>
    </location>
</feature>
<feature type="transmembrane region" description="Helical" evidence="2">
    <location>
        <begin position="400"/>
        <end position="422"/>
    </location>
</feature>
<proteinExistence type="predicted"/>
<evidence type="ECO:0000256" key="2">
    <source>
        <dbReference type="SAM" id="Phobius"/>
    </source>
</evidence>